<dbReference type="Proteomes" id="UP000643405">
    <property type="component" value="Unassembled WGS sequence"/>
</dbReference>
<keyword evidence="1" id="KW-0812">Transmembrane</keyword>
<protein>
    <submittedName>
        <fullName evidence="2">Uncharacterized protein</fullName>
    </submittedName>
</protein>
<keyword evidence="3" id="KW-1185">Reference proteome</keyword>
<dbReference type="EMBL" id="JACVVX010000001">
    <property type="protein sequence ID" value="MBD0413839.1"/>
    <property type="molecule type" value="Genomic_DNA"/>
</dbReference>
<proteinExistence type="predicted"/>
<evidence type="ECO:0000313" key="2">
    <source>
        <dbReference type="EMBL" id="MBD0413839.1"/>
    </source>
</evidence>
<sequence length="189" mass="20881">MLLSRLRGPVSRYFHHPDPLVRTANMIALVVVFNQPFYPLYLYWFVSPNFEAAYWTFLSTPFFLAVPMVSRMDAMAGRALLPVAGIGNTMLSAKAFGDASGVELFLLPIVLIAFVVFRPKERLHSFALAGLSLAVYMVMHGGYGEPFHRFTAEEYASFIRLNATSVGMLTALVGILASNLIAERGGDPK</sequence>
<reference evidence="2" key="1">
    <citation type="submission" date="2020-09" db="EMBL/GenBank/DDBJ databases">
        <title>Genome seq and assembly of Tianweitania sp.</title>
        <authorList>
            <person name="Chhetri G."/>
        </authorList>
    </citation>
    <scope>NUCLEOTIDE SEQUENCE</scope>
    <source>
        <strain evidence="2">Rool2</strain>
    </source>
</reference>
<feature type="transmembrane region" description="Helical" evidence="1">
    <location>
        <begin position="124"/>
        <end position="143"/>
    </location>
</feature>
<keyword evidence="1" id="KW-0472">Membrane</keyword>
<accession>A0A8J6PEZ9</accession>
<comment type="caution">
    <text evidence="2">The sequence shown here is derived from an EMBL/GenBank/DDBJ whole genome shotgun (WGS) entry which is preliminary data.</text>
</comment>
<evidence type="ECO:0000313" key="3">
    <source>
        <dbReference type="Proteomes" id="UP000643405"/>
    </source>
</evidence>
<keyword evidence="1" id="KW-1133">Transmembrane helix</keyword>
<name>A0A8J6PEZ9_9HYPH</name>
<feature type="transmembrane region" description="Helical" evidence="1">
    <location>
        <begin position="99"/>
        <end position="117"/>
    </location>
</feature>
<feature type="transmembrane region" description="Helical" evidence="1">
    <location>
        <begin position="52"/>
        <end position="69"/>
    </location>
</feature>
<evidence type="ECO:0000256" key="1">
    <source>
        <dbReference type="SAM" id="Phobius"/>
    </source>
</evidence>
<feature type="transmembrane region" description="Helical" evidence="1">
    <location>
        <begin position="163"/>
        <end position="182"/>
    </location>
</feature>
<feature type="transmembrane region" description="Helical" evidence="1">
    <location>
        <begin position="20"/>
        <end position="46"/>
    </location>
</feature>
<organism evidence="2 3">
    <name type="scientific">Oryzicola mucosus</name>
    <dbReference type="NCBI Taxonomy" id="2767425"/>
    <lineage>
        <taxon>Bacteria</taxon>
        <taxon>Pseudomonadati</taxon>
        <taxon>Pseudomonadota</taxon>
        <taxon>Alphaproteobacteria</taxon>
        <taxon>Hyphomicrobiales</taxon>
        <taxon>Phyllobacteriaceae</taxon>
        <taxon>Oryzicola</taxon>
    </lineage>
</organism>
<dbReference type="AlphaFoldDB" id="A0A8J6PEZ9"/>
<gene>
    <name evidence="2" type="ORF">ICI42_04135</name>
</gene>